<keyword evidence="1" id="KW-0472">Membrane</keyword>
<feature type="transmembrane region" description="Helical" evidence="1">
    <location>
        <begin position="7"/>
        <end position="29"/>
    </location>
</feature>
<evidence type="ECO:0000313" key="2">
    <source>
        <dbReference type="EMBL" id="KTR93465.1"/>
    </source>
</evidence>
<reference evidence="2 3" key="1">
    <citation type="journal article" date="2016" name="Front. Microbiol.">
        <title>Genomic Resource of Rice Seed Associated Bacteria.</title>
        <authorList>
            <person name="Midha S."/>
            <person name="Bansal K."/>
            <person name="Sharma S."/>
            <person name="Kumar N."/>
            <person name="Patil P.P."/>
            <person name="Chaudhry V."/>
            <person name="Patil P.B."/>
        </authorList>
    </citation>
    <scope>NUCLEOTIDE SEQUENCE [LARGE SCALE GENOMIC DNA]</scope>
    <source>
        <strain evidence="2 3">NS220</strain>
    </source>
</reference>
<feature type="transmembrane region" description="Helical" evidence="1">
    <location>
        <begin position="70"/>
        <end position="90"/>
    </location>
</feature>
<dbReference type="RefSeq" id="WP_058624359.1">
    <property type="nucleotide sequence ID" value="NZ_LDRT01000083.1"/>
</dbReference>
<feature type="transmembrane region" description="Helical" evidence="1">
    <location>
        <begin position="96"/>
        <end position="115"/>
    </location>
</feature>
<proteinExistence type="predicted"/>
<evidence type="ECO:0000313" key="3">
    <source>
        <dbReference type="Proteomes" id="UP000075025"/>
    </source>
</evidence>
<name>A0A147EVP3_MICTE</name>
<feature type="transmembrane region" description="Helical" evidence="1">
    <location>
        <begin position="35"/>
        <end position="58"/>
    </location>
</feature>
<gene>
    <name evidence="2" type="ORF">NS220_12430</name>
</gene>
<dbReference type="PATRIC" id="fig|2033.6.peg.3779"/>
<accession>A0A147EVP3</accession>
<evidence type="ECO:0000256" key="1">
    <source>
        <dbReference type="SAM" id="Phobius"/>
    </source>
</evidence>
<dbReference type="OrthoDB" id="5115907at2"/>
<sequence length="163" mass="18132">MVLRRVFLRWLFPAAFVLPLWLFVGWIVFAGGSAWALLWLLIAAPTVFVSQILLTLLVRARSAVRLHRAVAWRDVVGLGVWHVVIVALGFYDSRAFFPLLVLSVAGALVLFWSSLSQLWNEARGSMTVMHTHDGTAYIPPTAEPPRPRTTGDVIVVSESAPRD</sequence>
<keyword evidence="1" id="KW-1133">Transmembrane helix</keyword>
<dbReference type="EMBL" id="LDRT01000083">
    <property type="protein sequence ID" value="KTR93465.1"/>
    <property type="molecule type" value="Genomic_DNA"/>
</dbReference>
<organism evidence="2 3">
    <name type="scientific">Microbacterium testaceum</name>
    <name type="common">Aureobacterium testaceum</name>
    <name type="synonym">Brevibacterium testaceum</name>
    <dbReference type="NCBI Taxonomy" id="2033"/>
    <lineage>
        <taxon>Bacteria</taxon>
        <taxon>Bacillati</taxon>
        <taxon>Actinomycetota</taxon>
        <taxon>Actinomycetes</taxon>
        <taxon>Micrococcales</taxon>
        <taxon>Microbacteriaceae</taxon>
        <taxon>Microbacterium</taxon>
    </lineage>
</organism>
<dbReference type="AlphaFoldDB" id="A0A147EVP3"/>
<protein>
    <submittedName>
        <fullName evidence="2">MFS transporter permease</fullName>
    </submittedName>
</protein>
<keyword evidence="1" id="KW-0812">Transmembrane</keyword>
<dbReference type="Proteomes" id="UP000075025">
    <property type="component" value="Unassembled WGS sequence"/>
</dbReference>
<comment type="caution">
    <text evidence="2">The sequence shown here is derived from an EMBL/GenBank/DDBJ whole genome shotgun (WGS) entry which is preliminary data.</text>
</comment>